<dbReference type="KEGG" id="palk:PSAKL28_12440"/>
<proteinExistence type="predicted"/>
<evidence type="ECO:0000256" key="1">
    <source>
        <dbReference type="SAM" id="MobiDB-lite"/>
    </source>
</evidence>
<dbReference type="AlphaFoldDB" id="A0A077F862"/>
<dbReference type="EMBL" id="CP009048">
    <property type="protein sequence ID" value="AIL60470.1"/>
    <property type="molecule type" value="Genomic_DNA"/>
</dbReference>
<dbReference type="Proteomes" id="UP000028931">
    <property type="component" value="Chromosome"/>
</dbReference>
<sequence>MSATAENTDARKSAKKPGKAKAADAGSVITTNTEAAAHRLNETPAQKAYGTARVSAASATGMPIVDLLLPDTDTDDRMEVFKATQSGFPLSSVIQLVESVETFKRHNVLAKIVGLSERTLARRMKNKDEALSPEQSARALYYAEVLEKAQEVFGTRALAEEWMTRPALGLDGESPIDLLSNPVGYELVTDFLNRLDYGVY</sequence>
<evidence type="ECO:0000259" key="2">
    <source>
        <dbReference type="Pfam" id="PF09722"/>
    </source>
</evidence>
<dbReference type="GO" id="GO:0003677">
    <property type="term" value="F:DNA binding"/>
    <property type="evidence" value="ECO:0007669"/>
    <property type="project" value="InterPro"/>
</dbReference>
<evidence type="ECO:0000259" key="3">
    <source>
        <dbReference type="Pfam" id="PF20432"/>
    </source>
</evidence>
<dbReference type="eggNOG" id="COG5642">
    <property type="taxonomic scope" value="Bacteria"/>
</dbReference>
<dbReference type="NCBIfam" id="TIGR02293">
    <property type="entry name" value="TAS_TIGR02293"/>
    <property type="match status" value="1"/>
</dbReference>
<evidence type="ECO:0000313" key="4">
    <source>
        <dbReference type="EMBL" id="AIL60470.1"/>
    </source>
</evidence>
<dbReference type="InterPro" id="IPR024467">
    <property type="entry name" value="Xre/MbcA/ParS-like_toxin-bd"/>
</dbReference>
<dbReference type="InterPro" id="IPR011979">
    <property type="entry name" value="Antitox_Xre"/>
</dbReference>
<protein>
    <submittedName>
        <fullName evidence="4">Toxin-antitoxin system antitoxin component, TIGR02293 family</fullName>
    </submittedName>
</protein>
<dbReference type="InterPro" id="IPR046847">
    <property type="entry name" value="Xre-like_HTH"/>
</dbReference>
<feature type="domain" description="Antitoxin Xre-like helix-turn-helix" evidence="3">
    <location>
        <begin position="107"/>
        <end position="143"/>
    </location>
</feature>
<feature type="region of interest" description="Disordered" evidence="1">
    <location>
        <begin position="1"/>
        <end position="28"/>
    </location>
</feature>
<organism evidence="4">
    <name type="scientific">Pseudomonas alkylphenolica</name>
    <dbReference type="NCBI Taxonomy" id="237609"/>
    <lineage>
        <taxon>Bacteria</taxon>
        <taxon>Pseudomonadati</taxon>
        <taxon>Pseudomonadota</taxon>
        <taxon>Gammaproteobacteria</taxon>
        <taxon>Pseudomonadales</taxon>
        <taxon>Pseudomonadaceae</taxon>
        <taxon>Pseudomonas</taxon>
    </lineage>
</organism>
<reference evidence="4" key="1">
    <citation type="submission" date="2014-07" db="EMBL/GenBank/DDBJ databases">
        <authorList>
            <person name="Lee K."/>
            <person name="Lim J.Y."/>
            <person name="Hwang I."/>
        </authorList>
    </citation>
    <scope>NUCLEOTIDE SEQUENCE [LARGE SCALE GENOMIC DNA]</scope>
    <source>
        <strain evidence="4">KL28</strain>
    </source>
</reference>
<dbReference type="HOGENOM" id="CLU_1377120_0_0_6"/>
<accession>A0A077F862</accession>
<dbReference type="Pfam" id="PF09722">
    <property type="entry name" value="Xre_MbcA_ParS_C"/>
    <property type="match status" value="1"/>
</dbReference>
<feature type="domain" description="Antitoxin Xre/MbcA/ParS-like toxin-binding" evidence="2">
    <location>
        <begin position="149"/>
        <end position="198"/>
    </location>
</feature>
<gene>
    <name evidence="4" type="ORF">PSAKL28_12440</name>
</gene>
<dbReference type="RefSeq" id="WP_257011859.1">
    <property type="nucleotide sequence ID" value="NZ_CP009048.1"/>
</dbReference>
<name>A0A077F862_9PSED</name>
<dbReference type="Pfam" id="PF20432">
    <property type="entry name" value="Xre-like-HTH"/>
    <property type="match status" value="1"/>
</dbReference>